<name>A0A2I2F8U5_ASPCN</name>
<dbReference type="STRING" id="41067.A0A2I2F8U5"/>
<dbReference type="RefSeq" id="XP_024671055.1">
    <property type="nucleotide sequence ID" value="XM_024816594.1"/>
</dbReference>
<dbReference type="GeneID" id="36523754"/>
<gene>
    <name evidence="2" type="ORF">BDW47DRAFT_126723</name>
</gene>
<proteinExistence type="predicted"/>
<evidence type="ECO:0000313" key="2">
    <source>
        <dbReference type="EMBL" id="PLB37043.1"/>
    </source>
</evidence>
<reference evidence="2 3" key="1">
    <citation type="submission" date="2017-12" db="EMBL/GenBank/DDBJ databases">
        <authorList>
            <consortium name="DOE Joint Genome Institute"/>
            <person name="Haridas S."/>
            <person name="Kjaerbolling I."/>
            <person name="Vesth T.C."/>
            <person name="Frisvad J.C."/>
            <person name="Nybo J.L."/>
            <person name="Theobald S."/>
            <person name="Kuo A."/>
            <person name="Bowyer P."/>
            <person name="Matsuda Y."/>
            <person name="Mondo S."/>
            <person name="Lyhne E.K."/>
            <person name="Kogle M.E."/>
            <person name="Clum A."/>
            <person name="Lipzen A."/>
            <person name="Salamov A."/>
            <person name="Ngan C.Y."/>
            <person name="Daum C."/>
            <person name="Chiniquy J."/>
            <person name="Barry K."/>
            <person name="LaButti K."/>
            <person name="Simmons B.A."/>
            <person name="Magnuson J.K."/>
            <person name="Mortensen U.H."/>
            <person name="Larsen T.O."/>
            <person name="Grigoriev I.V."/>
            <person name="Baker S.E."/>
            <person name="Andersen M.R."/>
            <person name="Nordberg H.P."/>
            <person name="Cantor M.N."/>
            <person name="Hua S.X."/>
        </authorList>
    </citation>
    <scope>NUCLEOTIDE SEQUENCE [LARGE SCALE GENOMIC DNA]</scope>
    <source>
        <strain evidence="2 3">CBS 102.13</strain>
    </source>
</reference>
<dbReference type="Proteomes" id="UP000234585">
    <property type="component" value="Unassembled WGS sequence"/>
</dbReference>
<dbReference type="AlphaFoldDB" id="A0A2I2F8U5"/>
<evidence type="ECO:0000313" key="3">
    <source>
        <dbReference type="Proteomes" id="UP000234585"/>
    </source>
</evidence>
<dbReference type="EMBL" id="KZ559146">
    <property type="protein sequence ID" value="PLB37043.1"/>
    <property type="molecule type" value="Genomic_DNA"/>
</dbReference>
<organism evidence="2 3">
    <name type="scientific">Aspergillus candidus</name>
    <dbReference type="NCBI Taxonomy" id="41067"/>
    <lineage>
        <taxon>Eukaryota</taxon>
        <taxon>Fungi</taxon>
        <taxon>Dikarya</taxon>
        <taxon>Ascomycota</taxon>
        <taxon>Pezizomycotina</taxon>
        <taxon>Eurotiomycetes</taxon>
        <taxon>Eurotiomycetidae</taxon>
        <taxon>Eurotiales</taxon>
        <taxon>Aspergillaceae</taxon>
        <taxon>Aspergillus</taxon>
        <taxon>Aspergillus subgen. Circumdati</taxon>
    </lineage>
</organism>
<protein>
    <submittedName>
        <fullName evidence="2">Uncharacterized protein</fullName>
    </submittedName>
</protein>
<dbReference type="OrthoDB" id="5355007at2759"/>
<dbReference type="Gene3D" id="1.10.246.140">
    <property type="match status" value="1"/>
</dbReference>
<accession>A0A2I2F8U5</accession>
<dbReference type="InterPro" id="IPR038212">
    <property type="entry name" value="TF_EnY2_sf"/>
</dbReference>
<feature type="region of interest" description="Disordered" evidence="1">
    <location>
        <begin position="142"/>
        <end position="200"/>
    </location>
</feature>
<keyword evidence="3" id="KW-1185">Reference proteome</keyword>
<sequence length="200" mass="21430">MPSSPHPPQTTTTTTLESDLLTHLASTTALEDIHSTLLSTLQRTGWTERIRKLATELLRAGRCERFDEVVDAVVATAEGRIASSSSLFLDQQDYAHNHKYDHDHDTENGGGEDIDVRIPSAVVEQGVRAIKEVLREVAVRDDESDLLDGSEDGSEGSEPSGKVKREDTSGRGNGSGNGSAFEGGTSAKEKKKGKGGKSGR</sequence>
<evidence type="ECO:0000256" key="1">
    <source>
        <dbReference type="SAM" id="MobiDB-lite"/>
    </source>
</evidence>
<feature type="compositionally biased region" description="Basic residues" evidence="1">
    <location>
        <begin position="189"/>
        <end position="200"/>
    </location>
</feature>
<feature type="compositionally biased region" description="Acidic residues" evidence="1">
    <location>
        <begin position="142"/>
        <end position="155"/>
    </location>
</feature>